<organism evidence="3 4">
    <name type="scientific">Prorocentrum cordatum</name>
    <dbReference type="NCBI Taxonomy" id="2364126"/>
    <lineage>
        <taxon>Eukaryota</taxon>
        <taxon>Sar</taxon>
        <taxon>Alveolata</taxon>
        <taxon>Dinophyceae</taxon>
        <taxon>Prorocentrales</taxon>
        <taxon>Prorocentraceae</taxon>
        <taxon>Prorocentrum</taxon>
    </lineage>
</organism>
<dbReference type="EMBL" id="CAUYUJ010005091">
    <property type="protein sequence ID" value="CAK0812230.1"/>
    <property type="molecule type" value="Genomic_DNA"/>
</dbReference>
<sequence>MTCSRGRVGSAGTGATIIDDVAALEEEQAGQPGVRRGPGWRLRAATGAAPRRRGALDRAARRLGPSPMWLHYDVCDNFLCCVRGRKRVVLLHPREVGGLYVNGSSSLLGSRALDPDADRLEELWREFPLARAAWSRRLEVELEAGDVLYIPALWPHCTEALPARTPQGALRGASCAREIALSTNVFVVRPELAALHDPKDVWANRELLPAQEALRALEERVVAKLQGVPGLHRAFYCRKAASALLALADAADRAAAQPAGTLDGLSFYRAVRGCLAQFGLPARGQWPPLPDDPQTGVPFLLGAVCFAAAGPNSRKASVFICIGDMSHCLGQNSWETPIGAVAEQSLDALDRIETCYGDIAECDGPGPDAGRLSREGDAYLRADFPGLTYIRTAAPLDWPPAAEGEHGPSQARSRGAEGEPTARTRAHCLMRMPPLFDVLAGSAFRGSERGDRWLPRALCVSGHCFRPLAPVCRASWDGYIARRLRFLLACQASAAAAAVSCSASWLFLPPSLPVGSLLASVVGRGPFRRSRPGEPTLGRGSAVAEGAAGRAEALAAAAQPAGGPQVVPRALQGCRSGRDVQDSGGDRRPPPSAALRPHPASAIATAGDQRTYLDKKMTPLTPPAGERAHRAGQSTEALAAAPLAVAGGSGGRPILCGDENQLCPAVASLRAAALGVALSVLARPLDSLGKGDCDVLLDLCSRMHPGIMQRKAGPADRDGALDTPRDNSTGPALMGADGFLNAQRSAQSGDRVRDLGVHEGGRALRHTLAEVTVNLREATTVCDIIKAMEDHLLDANERAIVLCGYVSRWEHAIALRTRQSFHVVQLAPALGRVGLGMLGQEGAEALSGRGEPRCTYTSNASRRAGAPPGRPELREAFHRGVARASLRAELAGPAARPVEVVFPDAAARLGGAGALESCWAQLPTMFGRGRAVVGVQVLLAPQGAADKAGAAAWSVALRVKVLARTTYSSQAGVHFAARLVAGLAKPLDQLVTVVPDHRPVRDPGRPAIDPKYREHLSGLVVEQGDAVFEELMSTGALAWTMALSVQDVGKPVEDVRYDDCC</sequence>
<dbReference type="Gene3D" id="2.60.120.10">
    <property type="entry name" value="Jelly Rolls"/>
    <property type="match status" value="1"/>
</dbReference>
<feature type="region of interest" description="Disordered" evidence="1">
    <location>
        <begin position="400"/>
        <end position="422"/>
    </location>
</feature>
<dbReference type="Proteomes" id="UP001189429">
    <property type="component" value="Unassembled WGS sequence"/>
</dbReference>
<dbReference type="SUPFAM" id="SSF51197">
    <property type="entry name" value="Clavaminate synthase-like"/>
    <property type="match status" value="1"/>
</dbReference>
<dbReference type="PROSITE" id="PS51184">
    <property type="entry name" value="JMJC"/>
    <property type="match status" value="1"/>
</dbReference>
<feature type="region of interest" description="Disordered" evidence="1">
    <location>
        <begin position="848"/>
        <end position="871"/>
    </location>
</feature>
<protein>
    <recommendedName>
        <fullName evidence="2">JmjC domain-containing protein</fullName>
    </recommendedName>
</protein>
<dbReference type="Gene3D" id="2.40.100.10">
    <property type="entry name" value="Cyclophilin-like"/>
    <property type="match status" value="1"/>
</dbReference>
<evidence type="ECO:0000256" key="1">
    <source>
        <dbReference type="SAM" id="MobiDB-lite"/>
    </source>
</evidence>
<dbReference type="InterPro" id="IPR041667">
    <property type="entry name" value="Cupin_8"/>
</dbReference>
<evidence type="ECO:0000259" key="2">
    <source>
        <dbReference type="PROSITE" id="PS51184"/>
    </source>
</evidence>
<accession>A0ABN9R221</accession>
<dbReference type="Pfam" id="PF13621">
    <property type="entry name" value="Cupin_8"/>
    <property type="match status" value="1"/>
</dbReference>
<name>A0ABN9R221_9DINO</name>
<dbReference type="InterPro" id="IPR003347">
    <property type="entry name" value="JmjC_dom"/>
</dbReference>
<feature type="domain" description="JmjC" evidence="2">
    <location>
        <begin position="20"/>
        <end position="204"/>
    </location>
</feature>
<evidence type="ECO:0000313" key="3">
    <source>
        <dbReference type="EMBL" id="CAK0812230.1"/>
    </source>
</evidence>
<dbReference type="PANTHER" id="PTHR12461">
    <property type="entry name" value="HYPOXIA-INDUCIBLE FACTOR 1 ALPHA INHIBITOR-RELATED"/>
    <property type="match status" value="1"/>
</dbReference>
<dbReference type="InterPro" id="IPR029000">
    <property type="entry name" value="Cyclophilin-like_dom_sf"/>
</dbReference>
<keyword evidence="4" id="KW-1185">Reference proteome</keyword>
<dbReference type="PANTHER" id="PTHR12461:SF105">
    <property type="entry name" value="HYPOXIA-INDUCIBLE FACTOR 1-ALPHA INHIBITOR"/>
    <property type="match status" value="1"/>
</dbReference>
<feature type="compositionally biased region" description="Basic and acidic residues" evidence="1">
    <location>
        <begin position="576"/>
        <end position="589"/>
    </location>
</feature>
<dbReference type="SUPFAM" id="SSF50891">
    <property type="entry name" value="Cyclophilin-like"/>
    <property type="match status" value="1"/>
</dbReference>
<reference evidence="3" key="1">
    <citation type="submission" date="2023-10" db="EMBL/GenBank/DDBJ databases">
        <authorList>
            <person name="Chen Y."/>
            <person name="Shah S."/>
            <person name="Dougan E. K."/>
            <person name="Thang M."/>
            <person name="Chan C."/>
        </authorList>
    </citation>
    <scope>NUCLEOTIDE SEQUENCE [LARGE SCALE GENOMIC DNA]</scope>
</reference>
<evidence type="ECO:0000313" key="4">
    <source>
        <dbReference type="Proteomes" id="UP001189429"/>
    </source>
</evidence>
<gene>
    <name evidence="3" type="ORF">PCOR1329_LOCUS16564</name>
</gene>
<comment type="caution">
    <text evidence="3">The sequence shown here is derived from an EMBL/GenBank/DDBJ whole genome shotgun (WGS) entry which is preliminary data.</text>
</comment>
<proteinExistence type="predicted"/>
<feature type="region of interest" description="Disordered" evidence="1">
    <location>
        <begin position="574"/>
        <end position="601"/>
    </location>
</feature>
<dbReference type="InterPro" id="IPR014710">
    <property type="entry name" value="RmlC-like_jellyroll"/>
</dbReference>